<feature type="region of interest" description="Disordered" evidence="1">
    <location>
        <begin position="182"/>
        <end position="201"/>
    </location>
</feature>
<organism evidence="2 3">
    <name type="scientific">Rohdeia mirabilis</name>
    <dbReference type="NCBI Taxonomy" id="2528008"/>
    <lineage>
        <taxon>Bacteria</taxon>
        <taxon>Pseudomonadati</taxon>
        <taxon>Planctomycetota</taxon>
        <taxon>Planctomycetia</taxon>
        <taxon>Planctomycetia incertae sedis</taxon>
        <taxon>Rohdeia</taxon>
    </lineage>
</organism>
<reference evidence="2 3" key="1">
    <citation type="submission" date="2019-02" db="EMBL/GenBank/DDBJ databases">
        <title>Deep-cultivation of Planctomycetes and their phenomic and genomic characterization uncovers novel biology.</title>
        <authorList>
            <person name="Wiegand S."/>
            <person name="Jogler M."/>
            <person name="Boedeker C."/>
            <person name="Pinto D."/>
            <person name="Vollmers J."/>
            <person name="Rivas-Marin E."/>
            <person name="Kohn T."/>
            <person name="Peeters S.H."/>
            <person name="Heuer A."/>
            <person name="Rast P."/>
            <person name="Oberbeckmann S."/>
            <person name="Bunk B."/>
            <person name="Jeske O."/>
            <person name="Meyerdierks A."/>
            <person name="Storesund J.E."/>
            <person name="Kallscheuer N."/>
            <person name="Luecker S."/>
            <person name="Lage O.M."/>
            <person name="Pohl T."/>
            <person name="Merkel B.J."/>
            <person name="Hornburger P."/>
            <person name="Mueller R.-W."/>
            <person name="Bruemmer F."/>
            <person name="Labrenz M."/>
            <person name="Spormann A.M."/>
            <person name="Op den Camp H."/>
            <person name="Overmann J."/>
            <person name="Amann R."/>
            <person name="Jetten M.S.M."/>
            <person name="Mascher T."/>
            <person name="Medema M.H."/>
            <person name="Devos D.P."/>
            <person name="Kaster A.-K."/>
            <person name="Ovreas L."/>
            <person name="Rohde M."/>
            <person name="Galperin M.Y."/>
            <person name="Jogler C."/>
        </authorList>
    </citation>
    <scope>NUCLEOTIDE SEQUENCE [LARGE SCALE GENOMIC DNA]</scope>
    <source>
        <strain evidence="2 3">Pla163</strain>
    </source>
</reference>
<evidence type="ECO:0000313" key="2">
    <source>
        <dbReference type="EMBL" id="QDU85797.1"/>
    </source>
</evidence>
<proteinExistence type="predicted"/>
<sequence>MASRRRPPRVLLASCAGAAAGPDATTRARRCTRVTAVESVTNRDDPDGPDAPADASPAAPHPPALGQRRPRRALDAARVKRSGSTPPGSRTENAPLAGTNEASGHLRAPIGAPRRSAREVAVRLVGFCHASLAAPAARTRNDKMAAANKACSHLLGSAARPSAAEDGGWPCWLPPCVSGSASRQNQKRQDGGGQQGQPPSSAADAAFYAAFSGRSGCRPCWLPPCVSTAPAVEPETTRWLQPTRRAAIFARRSALRAVQRAKWLYALLASAILWTVSFCDTEAPVPL</sequence>
<feature type="region of interest" description="Disordered" evidence="1">
    <location>
        <begin position="18"/>
        <end position="111"/>
    </location>
</feature>
<dbReference type="EMBL" id="CP036290">
    <property type="protein sequence ID" value="QDU85797.1"/>
    <property type="molecule type" value="Genomic_DNA"/>
</dbReference>
<evidence type="ECO:0000256" key="1">
    <source>
        <dbReference type="SAM" id="MobiDB-lite"/>
    </source>
</evidence>
<dbReference type="Proteomes" id="UP000319342">
    <property type="component" value="Chromosome"/>
</dbReference>
<keyword evidence="3" id="KW-1185">Reference proteome</keyword>
<protein>
    <submittedName>
        <fullName evidence="2">Uncharacterized protein</fullName>
    </submittedName>
</protein>
<gene>
    <name evidence="2" type="ORF">Pla163_29340</name>
</gene>
<accession>A0A518D2V2</accession>
<feature type="compositionally biased region" description="Polar residues" evidence="1">
    <location>
        <begin position="82"/>
        <end position="92"/>
    </location>
</feature>
<evidence type="ECO:0000313" key="3">
    <source>
        <dbReference type="Proteomes" id="UP000319342"/>
    </source>
</evidence>
<dbReference type="AlphaFoldDB" id="A0A518D2V2"/>
<name>A0A518D2V2_9BACT</name>